<organism evidence="2 3">
    <name type="scientific">Chromobacterium vaccinii</name>
    <dbReference type="NCBI Taxonomy" id="1108595"/>
    <lineage>
        <taxon>Bacteria</taxon>
        <taxon>Pseudomonadati</taxon>
        <taxon>Pseudomonadota</taxon>
        <taxon>Betaproteobacteria</taxon>
        <taxon>Neisseriales</taxon>
        <taxon>Chromobacteriaceae</taxon>
        <taxon>Chromobacterium</taxon>
    </lineage>
</organism>
<feature type="coiled-coil region" evidence="1">
    <location>
        <begin position="37"/>
        <end position="114"/>
    </location>
</feature>
<gene>
    <name evidence="2" type="ORF">BKX93_12120</name>
</gene>
<accession>A0A1D9LHD5</accession>
<keyword evidence="1" id="KW-0175">Coiled coil</keyword>
<evidence type="ECO:0000256" key="1">
    <source>
        <dbReference type="SAM" id="Coils"/>
    </source>
</evidence>
<dbReference type="EMBL" id="CP017707">
    <property type="protein sequence ID" value="AOZ50660.1"/>
    <property type="molecule type" value="Genomic_DNA"/>
</dbReference>
<evidence type="ECO:0000313" key="2">
    <source>
        <dbReference type="EMBL" id="AOZ50660.1"/>
    </source>
</evidence>
<dbReference type="AlphaFoldDB" id="A0A1D9LHD5"/>
<dbReference type="RefSeq" id="WP_070979989.1">
    <property type="nucleotide sequence ID" value="NZ_CP017707.1"/>
</dbReference>
<protein>
    <submittedName>
        <fullName evidence="2">Uncharacterized protein</fullName>
    </submittedName>
</protein>
<dbReference type="STRING" id="1108595.BKX93_12120"/>
<dbReference type="KEGG" id="cvc:BKX93_12120"/>
<dbReference type="GeneID" id="68841956"/>
<reference evidence="2 3" key="1">
    <citation type="submission" date="2016-10" db="EMBL/GenBank/DDBJ databases">
        <title>Chromobacterium muskegensis sp. nov., an insecticidal bacterium isolated from Sphagnum bogs.</title>
        <authorList>
            <person name="Sparks M.E."/>
            <person name="Blackburn M.B."/>
            <person name="Gundersen-Rindal D.E."/>
            <person name="Mitchell A."/>
            <person name="Farrar R."/>
            <person name="Kuhar D."/>
        </authorList>
    </citation>
    <scope>NUCLEOTIDE SEQUENCE [LARGE SCALE GENOMIC DNA]</scope>
    <source>
        <strain evidence="2 3">21-1</strain>
    </source>
</reference>
<proteinExistence type="predicted"/>
<sequence length="241" mass="27437">MHIQNPNTQETVAFAVAGLTERLTAFEQDLNAWQTLADNAARRVQTAEALRNEAEQTRKDCRQAMRTTLGIPTKAVRELKSKEMANLELAEETLKIAEEEKIQAEMQQETLFEQRQALVKERDALHRQYWDAVLDDQIAQWGQQLPVLALLLEQAPKACIERLFGRAELRRNQDELYAAQQPGELQQALQTAPQAEPDALLALLSQPLPPLATPASQHHNPIARMRYQAERDAQYQTLINR</sequence>
<evidence type="ECO:0000313" key="3">
    <source>
        <dbReference type="Proteomes" id="UP000178776"/>
    </source>
</evidence>
<name>A0A1D9LHD5_9NEIS</name>
<dbReference type="Proteomes" id="UP000178776">
    <property type="component" value="Chromosome"/>
</dbReference>